<sequence>MAPALVQVLSSIILVGAVLLCSATEPGEPTTEPESILTIPEKGLEADEQKTVWLGPSKSLRVVDSTNAAVFMPHLEEAHLPLPYADQMNSVAYVFENGACDFNTVVEYKKLFPEYAKPLWVRNPPVMAAAAEEASPLPVTNYTFTNPPAELLRGLVSFCVRFVIRRPSQSQGGSSSESHTTAGNEPSGGDEGRGADGGVQDGATDPQGLTDEPSKYQKPEIGSTGSETQNPQAGVGAGGIGSGEGGAPGGPGLAIGKAEDTDELSEQKVPNTPALQTPNHSTIPSQPSASPVILAGPSPTMEEQGNVGESKQEADDGASPSGVVPSNIKYEVPTGHQSEEKNHPGNASVSEGSTVSGPEAIEARPERASAQRLERGEAGAPQARLRRLSAPTEAPERYFTIIIHSDALSTSGRQAAASAFLIAAAAAWLLAML</sequence>
<evidence type="ECO:0000256" key="1">
    <source>
        <dbReference type="SAM" id="MobiDB-lite"/>
    </source>
</evidence>
<proteinExistence type="predicted"/>
<dbReference type="AlphaFoldDB" id="A0A2A9ML46"/>
<feature type="compositionally biased region" description="Basic and acidic residues" evidence="1">
    <location>
        <begin position="361"/>
        <end position="377"/>
    </location>
</feature>
<dbReference type="STRING" id="94643.A0A2A9ML46"/>
<feature type="compositionally biased region" description="Gly residues" evidence="1">
    <location>
        <begin position="235"/>
        <end position="253"/>
    </location>
</feature>
<dbReference type="VEuPathDB" id="ToxoDB:BESB_049280"/>
<dbReference type="GeneID" id="40309858"/>
<evidence type="ECO:0000313" key="4">
    <source>
        <dbReference type="Proteomes" id="UP000224006"/>
    </source>
</evidence>
<dbReference type="Proteomes" id="UP000224006">
    <property type="component" value="Chromosome III"/>
</dbReference>
<feature type="chain" id="PRO_5012270349" evidence="2">
    <location>
        <begin position="24"/>
        <end position="433"/>
    </location>
</feature>
<feature type="compositionally biased region" description="Polar residues" evidence="1">
    <location>
        <begin position="345"/>
        <end position="356"/>
    </location>
</feature>
<feature type="compositionally biased region" description="Polar residues" evidence="1">
    <location>
        <begin position="268"/>
        <end position="289"/>
    </location>
</feature>
<dbReference type="KEGG" id="bbes:BESB_049280"/>
<dbReference type="RefSeq" id="XP_029220745.1">
    <property type="nucleotide sequence ID" value="XM_029363379.1"/>
</dbReference>
<keyword evidence="2" id="KW-0732">Signal</keyword>
<name>A0A2A9ML46_BESBE</name>
<feature type="region of interest" description="Disordered" evidence="1">
    <location>
        <begin position="168"/>
        <end position="385"/>
    </location>
</feature>
<gene>
    <name evidence="3" type="ORF">BESB_049280</name>
</gene>
<evidence type="ECO:0000313" key="3">
    <source>
        <dbReference type="EMBL" id="PFH36736.1"/>
    </source>
</evidence>
<feature type="signal peptide" evidence="2">
    <location>
        <begin position="1"/>
        <end position="23"/>
    </location>
</feature>
<organism evidence="3 4">
    <name type="scientific">Besnoitia besnoiti</name>
    <name type="common">Apicomplexan protozoan</name>
    <dbReference type="NCBI Taxonomy" id="94643"/>
    <lineage>
        <taxon>Eukaryota</taxon>
        <taxon>Sar</taxon>
        <taxon>Alveolata</taxon>
        <taxon>Apicomplexa</taxon>
        <taxon>Conoidasida</taxon>
        <taxon>Coccidia</taxon>
        <taxon>Eucoccidiorida</taxon>
        <taxon>Eimeriorina</taxon>
        <taxon>Sarcocystidae</taxon>
        <taxon>Besnoitia</taxon>
    </lineage>
</organism>
<feature type="compositionally biased region" description="Polar residues" evidence="1">
    <location>
        <begin position="223"/>
        <end position="232"/>
    </location>
</feature>
<reference evidence="3 4" key="1">
    <citation type="submission" date="2017-09" db="EMBL/GenBank/DDBJ databases">
        <title>Genome sequencing of Besnoitia besnoiti strain Bb-Ger1.</title>
        <authorList>
            <person name="Schares G."/>
            <person name="Venepally P."/>
            <person name="Lorenzi H.A."/>
        </authorList>
    </citation>
    <scope>NUCLEOTIDE SEQUENCE [LARGE SCALE GENOMIC DNA]</scope>
    <source>
        <strain evidence="3 4">Bb-Ger1</strain>
    </source>
</reference>
<evidence type="ECO:0000256" key="2">
    <source>
        <dbReference type="SAM" id="SignalP"/>
    </source>
</evidence>
<dbReference type="EMBL" id="NWUJ01000003">
    <property type="protein sequence ID" value="PFH36736.1"/>
    <property type="molecule type" value="Genomic_DNA"/>
</dbReference>
<keyword evidence="4" id="KW-1185">Reference proteome</keyword>
<comment type="caution">
    <text evidence="3">The sequence shown here is derived from an EMBL/GenBank/DDBJ whole genome shotgun (WGS) entry which is preliminary data.</text>
</comment>
<accession>A0A2A9ML46</accession>
<feature type="compositionally biased region" description="Low complexity" evidence="1">
    <location>
        <begin position="168"/>
        <end position="178"/>
    </location>
</feature>
<protein>
    <submittedName>
        <fullName evidence="3">Toxoplasma gondii family A protein</fullName>
    </submittedName>
</protein>